<comment type="caution">
    <text evidence="2">The sequence shown here is derived from an EMBL/GenBank/DDBJ whole genome shotgun (WGS) entry which is preliminary data.</text>
</comment>
<gene>
    <name evidence="2" type="ORF">ZA01_02650</name>
</gene>
<accession>A0ABY3G506</accession>
<evidence type="ECO:0000313" key="2">
    <source>
        <dbReference type="EMBL" id="TWO27222.1"/>
    </source>
</evidence>
<comment type="similarity">
    <text evidence="1">Belongs to the transferase hexapeptide repeat family.</text>
</comment>
<dbReference type="PANTHER" id="PTHR43300:SF11">
    <property type="entry name" value="ACETYLTRANSFERASE RV3034C-RELATED"/>
    <property type="match status" value="1"/>
</dbReference>
<dbReference type="SUPFAM" id="SSF51161">
    <property type="entry name" value="Trimeric LpxA-like enzymes"/>
    <property type="match status" value="1"/>
</dbReference>
<dbReference type="InterPro" id="IPR050179">
    <property type="entry name" value="Trans_hexapeptide_repeat"/>
</dbReference>
<dbReference type="Gene3D" id="2.160.10.10">
    <property type="entry name" value="Hexapeptide repeat proteins"/>
    <property type="match status" value="1"/>
</dbReference>
<evidence type="ECO:0000256" key="1">
    <source>
        <dbReference type="ARBA" id="ARBA00007274"/>
    </source>
</evidence>
<protein>
    <submittedName>
        <fullName evidence="2">CatB-related O-acetyltransferase</fullName>
    </submittedName>
</protein>
<reference evidence="2 3" key="1">
    <citation type="submission" date="2019-07" db="EMBL/GenBank/DDBJ databases">
        <title>Rapid identification of Enteric Bacteria from Whole Genome Sequences (WGS) using Average Nucleotide Identity (ANI).</title>
        <authorList>
            <person name="Lane C."/>
        </authorList>
    </citation>
    <scope>NUCLEOTIDE SEQUENCE [LARGE SCALE GENOMIC DNA]</scope>
    <source>
        <strain evidence="2 3">2011D-8905</strain>
    </source>
</reference>
<keyword evidence="3" id="KW-1185">Reference proteome</keyword>
<name>A0ABY3G506_9BACT</name>
<evidence type="ECO:0000313" key="3">
    <source>
        <dbReference type="Proteomes" id="UP000321614"/>
    </source>
</evidence>
<proteinExistence type="inferred from homology"/>
<dbReference type="RefSeq" id="WP_147500541.1">
    <property type="nucleotide sequence ID" value="NZ_JANPQZ010000004.1"/>
</dbReference>
<sequence length="207" mass="23855">MGSFSFSGSFLPHYTEVGRYCSIADGVSMFNFQHPLDRISTASFTYETNHSFINDASLKQINKIFPVKPHNPSSSIQKLNIQNDVWIGKDVLLKQGITLETGCVIGQRSVVTKDVPAYAIVAGVPAKIIRYRFDDKTIERLLKIKWWNYHFADFNDIDLSIPINHYLDALEEKIIKNNIQIYNPKKLYFKDLLALNKRKFLFFNSLL</sequence>
<dbReference type="PANTHER" id="PTHR43300">
    <property type="entry name" value="ACETYLTRANSFERASE"/>
    <property type="match status" value="1"/>
</dbReference>
<dbReference type="EMBL" id="VOAW01000009">
    <property type="protein sequence ID" value="TWO27222.1"/>
    <property type="molecule type" value="Genomic_DNA"/>
</dbReference>
<organism evidence="2 3">
    <name type="scientific">Campylobacter insulaenigrae</name>
    <dbReference type="NCBI Taxonomy" id="260714"/>
    <lineage>
        <taxon>Bacteria</taxon>
        <taxon>Pseudomonadati</taxon>
        <taxon>Campylobacterota</taxon>
        <taxon>Epsilonproteobacteria</taxon>
        <taxon>Campylobacterales</taxon>
        <taxon>Campylobacteraceae</taxon>
        <taxon>Campylobacter</taxon>
    </lineage>
</organism>
<dbReference type="CDD" id="cd03349">
    <property type="entry name" value="LbH_XAT"/>
    <property type="match status" value="1"/>
</dbReference>
<dbReference type="InterPro" id="IPR011004">
    <property type="entry name" value="Trimer_LpxA-like_sf"/>
</dbReference>
<dbReference type="Proteomes" id="UP000321614">
    <property type="component" value="Unassembled WGS sequence"/>
</dbReference>